<reference evidence="3 4" key="1">
    <citation type="submission" date="2024-08" db="EMBL/GenBank/DDBJ databases">
        <authorList>
            <person name="Lu H."/>
        </authorList>
    </citation>
    <scope>NUCLEOTIDE SEQUENCE [LARGE SCALE GENOMIC DNA]</scope>
    <source>
        <strain evidence="3 4">LKC17W</strain>
    </source>
</reference>
<comment type="caution">
    <text evidence="3">The sequence shown here is derived from an EMBL/GenBank/DDBJ whole genome shotgun (WGS) entry which is preliminary data.</text>
</comment>
<dbReference type="InterPro" id="IPR001193">
    <property type="entry name" value="MBTPS2"/>
</dbReference>
<name>A0ABW7FJX4_9BURK</name>
<feature type="transmembrane region" description="Helical" evidence="1">
    <location>
        <begin position="236"/>
        <end position="257"/>
    </location>
</feature>
<keyword evidence="1" id="KW-1133">Transmembrane helix</keyword>
<feature type="transmembrane region" description="Helical" evidence="1">
    <location>
        <begin position="264"/>
        <end position="287"/>
    </location>
</feature>
<feature type="transmembrane region" description="Helical" evidence="1">
    <location>
        <begin position="293"/>
        <end position="311"/>
    </location>
</feature>
<keyword evidence="1" id="KW-0812">Transmembrane</keyword>
<feature type="domain" description="CzcB-like barrel-sandwich hybrid" evidence="2">
    <location>
        <begin position="474"/>
        <end position="586"/>
    </location>
</feature>
<dbReference type="Gene3D" id="2.40.50.100">
    <property type="match status" value="1"/>
</dbReference>
<dbReference type="PANTHER" id="PTHR13325:SF3">
    <property type="entry name" value="MEMBRANE-BOUND TRANSCRIPTION FACTOR SITE-2 PROTEASE"/>
    <property type="match status" value="1"/>
</dbReference>
<organism evidence="3 4">
    <name type="scientific">Pelomonas margarita</name>
    <dbReference type="NCBI Taxonomy" id="3299031"/>
    <lineage>
        <taxon>Bacteria</taxon>
        <taxon>Pseudomonadati</taxon>
        <taxon>Pseudomonadota</taxon>
        <taxon>Betaproteobacteria</taxon>
        <taxon>Burkholderiales</taxon>
        <taxon>Sphaerotilaceae</taxon>
        <taxon>Roseateles</taxon>
    </lineage>
</organism>
<protein>
    <submittedName>
        <fullName evidence="3">PqqD family peptide modification chaperone</fullName>
    </submittedName>
</protein>
<dbReference type="EMBL" id="JBIGHW010000006">
    <property type="protein sequence ID" value="MFG6441648.1"/>
    <property type="molecule type" value="Genomic_DNA"/>
</dbReference>
<dbReference type="InterPro" id="IPR041881">
    <property type="entry name" value="PqqD_sf"/>
</dbReference>
<dbReference type="Pfam" id="PF25973">
    <property type="entry name" value="BSH_CzcB"/>
    <property type="match status" value="1"/>
</dbReference>
<accession>A0ABW7FJX4</accession>
<feature type="transmembrane region" description="Helical" evidence="1">
    <location>
        <begin position="398"/>
        <end position="422"/>
    </location>
</feature>
<dbReference type="Proteomes" id="UP001606301">
    <property type="component" value="Unassembled WGS sequence"/>
</dbReference>
<dbReference type="Pfam" id="PF05402">
    <property type="entry name" value="PqqD"/>
    <property type="match status" value="1"/>
</dbReference>
<keyword evidence="4" id="KW-1185">Reference proteome</keyword>
<evidence type="ECO:0000256" key="1">
    <source>
        <dbReference type="SAM" id="Phobius"/>
    </source>
</evidence>
<gene>
    <name evidence="3" type="ORF">ACG0Z3_13255</name>
</gene>
<dbReference type="PANTHER" id="PTHR13325">
    <property type="entry name" value="PROTEASE M50 MEMBRANE-BOUND TRANSCRIPTION FACTOR SITE 2 PROTEASE"/>
    <property type="match status" value="1"/>
</dbReference>
<dbReference type="Gene3D" id="1.10.10.1150">
    <property type="entry name" value="Coenzyme PQQ synthesis protein D (PqqD)"/>
    <property type="match status" value="1"/>
</dbReference>
<dbReference type="Gene3D" id="1.10.287.470">
    <property type="entry name" value="Helix hairpin bin"/>
    <property type="match status" value="1"/>
</dbReference>
<dbReference type="SUPFAM" id="SSF111369">
    <property type="entry name" value="HlyD-like secretion proteins"/>
    <property type="match status" value="1"/>
</dbReference>
<dbReference type="InterPro" id="IPR058647">
    <property type="entry name" value="BSH_CzcB-like"/>
</dbReference>
<sequence>MHRGKWATSMTQGTLSDSWYQVAQSRVALLPTVEAQAQRYRGQPWVLLEDGYSHRFFRVTPQAYEFLRALDGERTVDEVWQDLARRHPEGTPGQEDVVRLLSQLHLSSLLYFKEQPHADAIVERLRKQRSREFMGKLLSFMFWRFPLFGLDRWLDPILPFIRACTGRLAGAVWLAVVAWGAITAFEHWGAIGNGSEGLLSLSNLPWLYLATTLVKVVHELAHAFVCKRYGGQVPTFGVMVLVLAPLPYVDASASWGLRNKWQRAYVGAAGMLAELFLAAIACVVWAATADGTVHSMAFNVMIVGSLSSLIFNGNPLLRYDAYYILSDLVEMPNLYQKAQAQWLHYGSKHLFGQREHPEPAQDRHERAWYTGYGALAFLYRWVVTLGVLMYVADQWFGIGVIMAITTVITMVLMPAAKLWSWLRLASGTLRTRAVAAMGGMLLGLWLLLFVLPLPHALRLPGVLEARQTSPLYLQAAARLQEMPVRHGQRVKQGELLARFDSPELSLQLELIQGQIAETRAQLGLALSGTPAELGPLQARLAALEARRAETEKLLASLAVRAPQDGEWVAPALHERLGAWVDRAQPVGEVVDRRALRFAAVLPQADAAELSALPPASTAQLRLAGRRGDALDLASLRMVPYQRQRLMSPSLGFGGGGEVAIRPDDSTGTTAAEAFFEIQAEFKPQGLPADLALHGMSGVLRVPVAPKPLGNRLVASVRQLMQSRYGL</sequence>
<dbReference type="RefSeq" id="WP_394398092.1">
    <property type="nucleotide sequence ID" value="NZ_JBIGHW010000006.1"/>
</dbReference>
<keyword evidence="1" id="KW-0472">Membrane</keyword>
<evidence type="ECO:0000313" key="4">
    <source>
        <dbReference type="Proteomes" id="UP001606301"/>
    </source>
</evidence>
<feature type="transmembrane region" description="Helical" evidence="1">
    <location>
        <begin position="160"/>
        <end position="185"/>
    </location>
</feature>
<evidence type="ECO:0000259" key="2">
    <source>
        <dbReference type="Pfam" id="PF25973"/>
    </source>
</evidence>
<proteinExistence type="predicted"/>
<dbReference type="InterPro" id="IPR008792">
    <property type="entry name" value="PQQD"/>
</dbReference>
<feature type="transmembrane region" description="Helical" evidence="1">
    <location>
        <begin position="372"/>
        <end position="392"/>
    </location>
</feature>
<evidence type="ECO:0000313" key="3">
    <source>
        <dbReference type="EMBL" id="MFG6441648.1"/>
    </source>
</evidence>
<feature type="transmembrane region" description="Helical" evidence="1">
    <location>
        <begin position="434"/>
        <end position="453"/>
    </location>
</feature>